<proteinExistence type="predicted"/>
<organism evidence="1 2">
    <name type="scientific">Brassica napus</name>
    <name type="common">Rape</name>
    <dbReference type="NCBI Taxonomy" id="3708"/>
    <lineage>
        <taxon>Eukaryota</taxon>
        <taxon>Viridiplantae</taxon>
        <taxon>Streptophyta</taxon>
        <taxon>Embryophyta</taxon>
        <taxon>Tracheophyta</taxon>
        <taxon>Spermatophyta</taxon>
        <taxon>Magnoliopsida</taxon>
        <taxon>eudicotyledons</taxon>
        <taxon>Gunneridae</taxon>
        <taxon>Pentapetalae</taxon>
        <taxon>rosids</taxon>
        <taxon>malvids</taxon>
        <taxon>Brassicales</taxon>
        <taxon>Brassicaceae</taxon>
        <taxon>Brassiceae</taxon>
        <taxon>Brassica</taxon>
    </lineage>
</organism>
<sequence>MLGVFYRITLRERPMINR</sequence>
<dbReference type="EMBL" id="LK032686">
    <property type="protein sequence ID" value="CDY46819.1"/>
    <property type="molecule type" value="Genomic_DNA"/>
</dbReference>
<name>A0A078IBT4_BRANA</name>
<keyword evidence="2" id="KW-1185">Reference proteome</keyword>
<accession>A0A078IBT4</accession>
<protein>
    <submittedName>
        <fullName evidence="1">BnaC02g43270D protein</fullName>
    </submittedName>
</protein>
<gene>
    <name evidence="1" type="primary">BnaC02g43270D</name>
    <name evidence="1" type="ORF">GSBRNA2T00086260001</name>
</gene>
<dbReference type="Proteomes" id="UP000028999">
    <property type="component" value="Unassembled WGS sequence"/>
</dbReference>
<evidence type="ECO:0000313" key="1">
    <source>
        <dbReference type="EMBL" id="CDY46819.1"/>
    </source>
</evidence>
<evidence type="ECO:0000313" key="2">
    <source>
        <dbReference type="Proteomes" id="UP000028999"/>
    </source>
</evidence>
<reference evidence="1 2" key="1">
    <citation type="journal article" date="2014" name="Science">
        <title>Plant genetics. Early allopolyploid evolution in the post-Neolithic Brassica napus oilseed genome.</title>
        <authorList>
            <person name="Chalhoub B."/>
            <person name="Denoeud F."/>
            <person name="Liu S."/>
            <person name="Parkin I.A."/>
            <person name="Tang H."/>
            <person name="Wang X."/>
            <person name="Chiquet J."/>
            <person name="Belcram H."/>
            <person name="Tong C."/>
            <person name="Samans B."/>
            <person name="Correa M."/>
            <person name="Da Silva C."/>
            <person name="Just J."/>
            <person name="Falentin C."/>
            <person name="Koh C.S."/>
            <person name="Le Clainche I."/>
            <person name="Bernard M."/>
            <person name="Bento P."/>
            <person name="Noel B."/>
            <person name="Labadie K."/>
            <person name="Alberti A."/>
            <person name="Charles M."/>
            <person name="Arnaud D."/>
            <person name="Guo H."/>
            <person name="Daviaud C."/>
            <person name="Alamery S."/>
            <person name="Jabbari K."/>
            <person name="Zhao M."/>
            <person name="Edger P.P."/>
            <person name="Chelaifa H."/>
            <person name="Tack D."/>
            <person name="Lassalle G."/>
            <person name="Mestiri I."/>
            <person name="Schnel N."/>
            <person name="Le Paslier M.C."/>
            <person name="Fan G."/>
            <person name="Renault V."/>
            <person name="Bayer P.E."/>
            <person name="Golicz A.A."/>
            <person name="Manoli S."/>
            <person name="Lee T.H."/>
            <person name="Thi V.H."/>
            <person name="Chalabi S."/>
            <person name="Hu Q."/>
            <person name="Fan C."/>
            <person name="Tollenaere R."/>
            <person name="Lu Y."/>
            <person name="Battail C."/>
            <person name="Shen J."/>
            <person name="Sidebottom C.H."/>
            <person name="Wang X."/>
            <person name="Canaguier A."/>
            <person name="Chauveau A."/>
            <person name="Berard A."/>
            <person name="Deniot G."/>
            <person name="Guan M."/>
            <person name="Liu Z."/>
            <person name="Sun F."/>
            <person name="Lim Y.P."/>
            <person name="Lyons E."/>
            <person name="Town C.D."/>
            <person name="Bancroft I."/>
            <person name="Wang X."/>
            <person name="Meng J."/>
            <person name="Ma J."/>
            <person name="Pires J.C."/>
            <person name="King G.J."/>
            <person name="Brunel D."/>
            <person name="Delourme R."/>
            <person name="Renard M."/>
            <person name="Aury J.M."/>
            <person name="Adams K.L."/>
            <person name="Batley J."/>
            <person name="Snowdon R.J."/>
            <person name="Tost J."/>
            <person name="Edwards D."/>
            <person name="Zhou Y."/>
            <person name="Hua W."/>
            <person name="Sharpe A.G."/>
            <person name="Paterson A.H."/>
            <person name="Guan C."/>
            <person name="Wincker P."/>
        </authorList>
    </citation>
    <scope>NUCLEOTIDE SEQUENCE [LARGE SCALE GENOMIC DNA]</scope>
    <source>
        <strain evidence="2">cv. Darmor-bzh</strain>
    </source>
</reference>
<dbReference type="AlphaFoldDB" id="A0A078IBT4"/>
<dbReference type="PaxDb" id="3708-A0A078IBT4"/>